<proteinExistence type="inferred from homology"/>
<keyword evidence="2" id="KW-0732">Signal</keyword>
<dbReference type="PANTHER" id="PTHR43976">
    <property type="entry name" value="SHORT CHAIN DEHYDROGENASE"/>
    <property type="match status" value="1"/>
</dbReference>
<feature type="chain" id="PRO_5017248053" evidence="2">
    <location>
        <begin position="30"/>
        <end position="335"/>
    </location>
</feature>
<dbReference type="Proteomes" id="UP000265431">
    <property type="component" value="Unassembled WGS sequence"/>
</dbReference>
<dbReference type="InterPro" id="IPR051911">
    <property type="entry name" value="SDR_oxidoreductase"/>
</dbReference>
<keyword evidence="4" id="KW-1185">Reference proteome</keyword>
<protein>
    <submittedName>
        <fullName evidence="3">SDR family NAD(P)-dependent oxidoreductase</fullName>
    </submittedName>
</protein>
<dbReference type="OrthoDB" id="9785826at2"/>
<dbReference type="PRINTS" id="PR00080">
    <property type="entry name" value="SDRFAMILY"/>
</dbReference>
<dbReference type="Gene3D" id="3.40.50.720">
    <property type="entry name" value="NAD(P)-binding Rossmann-like Domain"/>
    <property type="match status" value="1"/>
</dbReference>
<dbReference type="InterPro" id="IPR036291">
    <property type="entry name" value="NAD(P)-bd_dom_sf"/>
</dbReference>
<dbReference type="PROSITE" id="PS51318">
    <property type="entry name" value="TAT"/>
    <property type="match status" value="1"/>
</dbReference>
<evidence type="ECO:0000256" key="1">
    <source>
        <dbReference type="RuleBase" id="RU000363"/>
    </source>
</evidence>
<evidence type="ECO:0000313" key="4">
    <source>
        <dbReference type="Proteomes" id="UP000265431"/>
    </source>
</evidence>
<dbReference type="EMBL" id="QWGB01000004">
    <property type="protein sequence ID" value="RIJ25968.1"/>
    <property type="molecule type" value="Genomic_DNA"/>
</dbReference>
<dbReference type="Pfam" id="PF00106">
    <property type="entry name" value="adh_short"/>
    <property type="match status" value="1"/>
</dbReference>
<comment type="similarity">
    <text evidence="1">Belongs to the short-chain dehydrogenases/reductases (SDR) family.</text>
</comment>
<evidence type="ECO:0000313" key="3">
    <source>
        <dbReference type="EMBL" id="RIJ25968.1"/>
    </source>
</evidence>
<dbReference type="InterPro" id="IPR002347">
    <property type="entry name" value="SDR_fam"/>
</dbReference>
<sequence>MSSSMSPSRRQLLLGAGAAALAASSVAGAAAQSSSGAAMGLAGKSILITGSSSGFGRLGAEHYARLGAKVFATMRNLPRPEADELRTLAEEENLDITVIEIDITSDEQVEAGVAEAEAAAGGALDVLINNAGMAMSGPIEVQDLEATKLMFDTNVFGAQRMIRAALPAMRDAGRGQIFNVTSQLGRLIIPGLGQYSPTKFALEALSEQLAYETVDKGIEVTIIQPGGYPTEIWQNAAVNSADLKERSRDPLIAAYPQLTAGMGDSGNGGGNTDPMDIPRTIAEIIMMPTGQRPLRKAVHPVATPQVPINEVSAEQQLAMLGASGYGPWLRAVLKN</sequence>
<name>A0A399R3V1_9PROT</name>
<accession>A0A399R3V1</accession>
<dbReference type="AlphaFoldDB" id="A0A399R3V1"/>
<dbReference type="PANTHER" id="PTHR43976:SF9">
    <property type="entry name" value="OXIDOREDUCTASE"/>
    <property type="match status" value="1"/>
</dbReference>
<dbReference type="SUPFAM" id="SSF51735">
    <property type="entry name" value="NAD(P)-binding Rossmann-fold domains"/>
    <property type="match status" value="1"/>
</dbReference>
<evidence type="ECO:0000256" key="2">
    <source>
        <dbReference type="SAM" id="SignalP"/>
    </source>
</evidence>
<comment type="caution">
    <text evidence="3">The sequence shown here is derived from an EMBL/GenBank/DDBJ whole genome shotgun (WGS) entry which is preliminary data.</text>
</comment>
<dbReference type="PRINTS" id="PR00081">
    <property type="entry name" value="GDHRDH"/>
</dbReference>
<organism evidence="3 4">
    <name type="scientific">Henriciella barbarensis</name>
    <dbReference type="NCBI Taxonomy" id="86342"/>
    <lineage>
        <taxon>Bacteria</taxon>
        <taxon>Pseudomonadati</taxon>
        <taxon>Pseudomonadota</taxon>
        <taxon>Alphaproteobacteria</taxon>
        <taxon>Hyphomonadales</taxon>
        <taxon>Hyphomonadaceae</taxon>
        <taxon>Henriciella</taxon>
    </lineage>
</organism>
<gene>
    <name evidence="3" type="ORF">D1224_02295</name>
</gene>
<reference evidence="3 4" key="1">
    <citation type="submission" date="2018-08" db="EMBL/GenBank/DDBJ databases">
        <title>Henriciella mobilis sp. nov., isolated from seawater.</title>
        <authorList>
            <person name="Cheng H."/>
            <person name="Wu Y.-H."/>
            <person name="Xu X.-W."/>
            <person name="Guo L.-L."/>
        </authorList>
    </citation>
    <scope>NUCLEOTIDE SEQUENCE [LARGE SCALE GENOMIC DNA]</scope>
    <source>
        <strain evidence="3 4">CCUG66934</strain>
    </source>
</reference>
<dbReference type="InterPro" id="IPR006311">
    <property type="entry name" value="TAT_signal"/>
</dbReference>
<feature type="signal peptide" evidence="2">
    <location>
        <begin position="1"/>
        <end position="29"/>
    </location>
</feature>